<sequence length="208" mass="22920">MAASSGAMILSLDYRLSPEHRFPAGLEDAWTALQWLRVQFPDLPLAVAGDSAGGNLSAALSQLMREKGERLAGQLLYYPALSGPVAPPSREKYAEGYMLGVELLHWYCGQLLSTPEELFDPRFAPVLAEHFDGLPPTMLVTAGFDPLKGEGELYAQLLQRAGVNVRYRCYPRMIHGFLNFYAFVKEGRTALREGGLFLKRALEAGNQG</sequence>
<dbReference type="AlphaFoldDB" id="A0A511B1Q9"/>
<protein>
    <recommendedName>
        <fullName evidence="2">Alpha/beta hydrolase fold-3 domain-containing protein</fullName>
    </recommendedName>
</protein>
<dbReference type="SUPFAM" id="SSF53474">
    <property type="entry name" value="alpha/beta-Hydrolases"/>
    <property type="match status" value="1"/>
</dbReference>
<reference evidence="3 4" key="1">
    <citation type="submission" date="2019-07" db="EMBL/GenBank/DDBJ databases">
        <title>Whole genome shotgun sequence of Gluconobacter wancherniae NBRC 103581.</title>
        <authorList>
            <person name="Hosoyama A."/>
            <person name="Uohara A."/>
            <person name="Ohji S."/>
            <person name="Ichikawa N."/>
        </authorList>
    </citation>
    <scope>NUCLEOTIDE SEQUENCE [LARGE SCALE GENOMIC DNA]</scope>
    <source>
        <strain evidence="3 4">NBRC 103581</strain>
    </source>
</reference>
<evidence type="ECO:0000313" key="3">
    <source>
        <dbReference type="EMBL" id="GEK93563.1"/>
    </source>
</evidence>
<dbReference type="Pfam" id="PF07859">
    <property type="entry name" value="Abhydrolase_3"/>
    <property type="match status" value="1"/>
</dbReference>
<dbReference type="PANTHER" id="PTHR48081">
    <property type="entry name" value="AB HYDROLASE SUPERFAMILY PROTEIN C4A8.06C"/>
    <property type="match status" value="1"/>
</dbReference>
<evidence type="ECO:0000259" key="2">
    <source>
        <dbReference type="Pfam" id="PF07859"/>
    </source>
</evidence>
<dbReference type="GO" id="GO:0016787">
    <property type="term" value="F:hydrolase activity"/>
    <property type="evidence" value="ECO:0007669"/>
    <property type="project" value="UniProtKB-KW"/>
</dbReference>
<dbReference type="InterPro" id="IPR013094">
    <property type="entry name" value="AB_hydrolase_3"/>
</dbReference>
<feature type="domain" description="Alpha/beta hydrolase fold-3" evidence="2">
    <location>
        <begin position="1"/>
        <end position="178"/>
    </location>
</feature>
<accession>A0A511B1Q9</accession>
<organism evidence="3 4">
    <name type="scientific">Gluconobacter wancherniae NBRC 103581</name>
    <dbReference type="NCBI Taxonomy" id="656744"/>
    <lineage>
        <taxon>Bacteria</taxon>
        <taxon>Pseudomonadati</taxon>
        <taxon>Pseudomonadota</taxon>
        <taxon>Alphaproteobacteria</taxon>
        <taxon>Acetobacterales</taxon>
        <taxon>Acetobacteraceae</taxon>
        <taxon>Gluconobacter</taxon>
    </lineage>
</organism>
<dbReference type="EMBL" id="BJUZ01000001">
    <property type="protein sequence ID" value="GEK93563.1"/>
    <property type="molecule type" value="Genomic_DNA"/>
</dbReference>
<proteinExistence type="predicted"/>
<keyword evidence="1" id="KW-0378">Hydrolase</keyword>
<dbReference type="PANTHER" id="PTHR48081:SF8">
    <property type="entry name" value="ALPHA_BETA HYDROLASE FOLD-3 DOMAIN-CONTAINING PROTEIN-RELATED"/>
    <property type="match status" value="1"/>
</dbReference>
<name>A0A511B1Q9_9PROT</name>
<evidence type="ECO:0000256" key="1">
    <source>
        <dbReference type="ARBA" id="ARBA00022801"/>
    </source>
</evidence>
<dbReference type="InterPro" id="IPR029058">
    <property type="entry name" value="AB_hydrolase_fold"/>
</dbReference>
<keyword evidence="4" id="KW-1185">Reference proteome</keyword>
<dbReference type="Gene3D" id="3.40.50.1820">
    <property type="entry name" value="alpha/beta hydrolase"/>
    <property type="match status" value="1"/>
</dbReference>
<dbReference type="InterPro" id="IPR050300">
    <property type="entry name" value="GDXG_lipolytic_enzyme"/>
</dbReference>
<dbReference type="Proteomes" id="UP000321230">
    <property type="component" value="Unassembled WGS sequence"/>
</dbReference>
<evidence type="ECO:0000313" key="4">
    <source>
        <dbReference type="Proteomes" id="UP000321230"/>
    </source>
</evidence>
<comment type="caution">
    <text evidence="3">The sequence shown here is derived from an EMBL/GenBank/DDBJ whole genome shotgun (WGS) entry which is preliminary data.</text>
</comment>
<gene>
    <name evidence="3" type="ORF">GWA01_13330</name>
</gene>